<dbReference type="AlphaFoldDB" id="A0A7T3FXH1"/>
<dbReference type="EMBL" id="CP065856">
    <property type="protein sequence ID" value="QPV62456.1"/>
    <property type="molecule type" value="Genomic_DNA"/>
</dbReference>
<dbReference type="SUPFAM" id="SSF51905">
    <property type="entry name" value="FAD/NAD(P)-binding domain"/>
    <property type="match status" value="1"/>
</dbReference>
<keyword evidence="7" id="KW-1185">Reference proteome</keyword>
<dbReference type="InterPro" id="IPR036188">
    <property type="entry name" value="FAD/NAD-bd_sf"/>
</dbReference>
<accession>A0A7T3FXH1</accession>
<dbReference type="EC" id="1.5.3.2" evidence="6"/>
<gene>
    <name evidence="6" type="primary">solA</name>
    <name evidence="6" type="ORF">I7X12_17220</name>
</gene>
<dbReference type="GO" id="GO:0050660">
    <property type="term" value="F:flavin adenine dinucleotide binding"/>
    <property type="evidence" value="ECO:0007669"/>
    <property type="project" value="InterPro"/>
</dbReference>
<dbReference type="InterPro" id="IPR045170">
    <property type="entry name" value="MTOX"/>
</dbReference>
<feature type="domain" description="FAD dependent oxidoreductase" evidence="5">
    <location>
        <begin position="9"/>
        <end position="359"/>
    </location>
</feature>
<keyword evidence="4 6" id="KW-0560">Oxidoreductase</keyword>
<evidence type="ECO:0000256" key="3">
    <source>
        <dbReference type="ARBA" id="ARBA00022827"/>
    </source>
</evidence>
<keyword evidence="3" id="KW-0274">FAD</keyword>
<evidence type="ECO:0000259" key="5">
    <source>
        <dbReference type="Pfam" id="PF01266"/>
    </source>
</evidence>
<keyword evidence="2" id="KW-0285">Flavoprotein</keyword>
<proteinExistence type="predicted"/>
<dbReference type="RefSeq" id="WP_198061260.1">
    <property type="nucleotide sequence ID" value="NZ_CP065856.1"/>
</dbReference>
<dbReference type="GO" id="GO:0050131">
    <property type="term" value="F:N-methyl-L-amino-acid oxidase activity"/>
    <property type="evidence" value="ECO:0007669"/>
    <property type="project" value="UniProtKB-EC"/>
</dbReference>
<sequence>MTPSGGRYDAIVLGVGGVGSAATYHLARRGASVLGLERFDVPHCRGSSHGRTRLLQRSLDTESTTMALADRAHDAWRALETETGRDLLTETGSLAVAVGGDDPVASARQACERHDLDYDSLSGADLAERFSGYDFPDDADALYQPDGAVVASERGVVAHVAAALDAGATVRARERVVDWEPVDGGVRVDTDRDTYRADRLVVTAGAWAARAVDALEGLLEPCRHATAWFAPSGDRSASLATGDRLPPFVATVDGENYYGLPGPDLPGMKFGRSDFRPTAPDALSDPTQADERPLRAFADEYVPGAAGPTLRLSTGLVTNSPDGRFVLDTLANGRVAVAAGLSGRGYKFAPALGEILADLSLDGETEFDISGYALDRFE</sequence>
<dbReference type="GO" id="GO:0008115">
    <property type="term" value="F:sarcosine oxidase activity"/>
    <property type="evidence" value="ECO:0007669"/>
    <property type="project" value="TreeGrafter"/>
</dbReference>
<evidence type="ECO:0000256" key="4">
    <source>
        <dbReference type="ARBA" id="ARBA00023002"/>
    </source>
</evidence>
<dbReference type="KEGG" id="hlt:I7X12_17220"/>
<protein>
    <submittedName>
        <fullName evidence="6">N-methyl-L-tryptophan oxidase</fullName>
        <ecNumber evidence="6">1.5.3.2</ecNumber>
    </submittedName>
</protein>
<organism evidence="6 7">
    <name type="scientific">Halosimplex litoreum</name>
    <dbReference type="NCBI Taxonomy" id="1198301"/>
    <lineage>
        <taxon>Archaea</taxon>
        <taxon>Methanobacteriati</taxon>
        <taxon>Methanobacteriota</taxon>
        <taxon>Stenosarchaea group</taxon>
        <taxon>Halobacteria</taxon>
        <taxon>Halobacteriales</taxon>
        <taxon>Haloarculaceae</taxon>
        <taxon>Halosimplex</taxon>
    </lineage>
</organism>
<evidence type="ECO:0000256" key="1">
    <source>
        <dbReference type="ARBA" id="ARBA00001974"/>
    </source>
</evidence>
<dbReference type="GeneID" id="60590271"/>
<dbReference type="Proteomes" id="UP000595001">
    <property type="component" value="Chromosome"/>
</dbReference>
<dbReference type="Gene3D" id="3.30.9.10">
    <property type="entry name" value="D-Amino Acid Oxidase, subunit A, domain 2"/>
    <property type="match status" value="1"/>
</dbReference>
<dbReference type="InterPro" id="IPR006076">
    <property type="entry name" value="FAD-dep_OxRdtase"/>
</dbReference>
<dbReference type="PANTHER" id="PTHR10961">
    <property type="entry name" value="PEROXISOMAL SARCOSINE OXIDASE"/>
    <property type="match status" value="1"/>
</dbReference>
<evidence type="ECO:0000313" key="6">
    <source>
        <dbReference type="EMBL" id="QPV62456.1"/>
    </source>
</evidence>
<dbReference type="NCBIfam" id="NF008425">
    <property type="entry name" value="PRK11259.1"/>
    <property type="match status" value="1"/>
</dbReference>
<reference evidence="6 7" key="1">
    <citation type="submission" date="2020-12" db="EMBL/GenBank/DDBJ databases">
        <title>Halosimplex halophilum sp. nov. and Halosimplex salinum sp. nov., two new members of the genus Halosimplex.</title>
        <authorList>
            <person name="Cui H.L."/>
        </authorList>
    </citation>
    <scope>NUCLEOTIDE SEQUENCE [LARGE SCALE GENOMIC DNA]</scope>
    <source>
        <strain evidence="6 7">YGH94</strain>
    </source>
</reference>
<name>A0A7T3FXH1_9EURY</name>
<evidence type="ECO:0000313" key="7">
    <source>
        <dbReference type="Proteomes" id="UP000595001"/>
    </source>
</evidence>
<dbReference type="Pfam" id="PF01266">
    <property type="entry name" value="DAO"/>
    <property type="match status" value="1"/>
</dbReference>
<comment type="cofactor">
    <cofactor evidence="1">
        <name>FAD</name>
        <dbReference type="ChEBI" id="CHEBI:57692"/>
    </cofactor>
</comment>
<dbReference type="Gene3D" id="3.50.50.60">
    <property type="entry name" value="FAD/NAD(P)-binding domain"/>
    <property type="match status" value="1"/>
</dbReference>
<dbReference type="PANTHER" id="PTHR10961:SF7">
    <property type="entry name" value="FAD DEPENDENT OXIDOREDUCTASE DOMAIN-CONTAINING PROTEIN"/>
    <property type="match status" value="1"/>
</dbReference>
<dbReference type="OrthoDB" id="300965at2157"/>
<dbReference type="SUPFAM" id="SSF54373">
    <property type="entry name" value="FAD-linked reductases, C-terminal domain"/>
    <property type="match status" value="1"/>
</dbReference>
<evidence type="ECO:0000256" key="2">
    <source>
        <dbReference type="ARBA" id="ARBA00022630"/>
    </source>
</evidence>